<keyword evidence="3" id="KW-1185">Reference proteome</keyword>
<accession>A0ABX0NJE7</accession>
<name>A0ABX0NJE7_9BURK</name>
<feature type="coiled-coil region" evidence="1">
    <location>
        <begin position="85"/>
        <end position="115"/>
    </location>
</feature>
<proteinExistence type="predicted"/>
<gene>
    <name evidence="2" type="ORF">F2P44_32710</name>
</gene>
<protein>
    <submittedName>
        <fullName evidence="2">OfxX fusion product</fullName>
    </submittedName>
</protein>
<reference evidence="2 3" key="1">
    <citation type="submission" date="2019-10" db="EMBL/GenBank/DDBJ databases">
        <title>Taxonomy of Antarctic Massilia spp.: description of Massilia rubra sp. nov., Massilia aquatica sp. nov., Massilia mucilaginosa sp. nov., Massilia frigida sp. nov. isolated from streams, lakes and regoliths.</title>
        <authorList>
            <person name="Holochova P."/>
            <person name="Sedlacek I."/>
            <person name="Kralova S."/>
            <person name="Maslanova I."/>
            <person name="Busse H.-J."/>
            <person name="Stankova E."/>
            <person name="Vrbovska V."/>
            <person name="Kovarovic V."/>
            <person name="Bartak M."/>
            <person name="Svec P."/>
            <person name="Pantucek R."/>
        </authorList>
    </citation>
    <scope>NUCLEOTIDE SEQUENCE [LARGE SCALE GENOMIC DNA]</scope>
    <source>
        <strain evidence="2 3">CCM 8695</strain>
    </source>
</reference>
<evidence type="ECO:0000313" key="3">
    <source>
        <dbReference type="Proteomes" id="UP000621455"/>
    </source>
</evidence>
<dbReference type="RefSeq" id="WP_167094205.1">
    <property type="nucleotide sequence ID" value="NZ_WHJG01000073.1"/>
</dbReference>
<keyword evidence="1" id="KW-0175">Coiled coil</keyword>
<evidence type="ECO:0000313" key="2">
    <source>
        <dbReference type="EMBL" id="NHZ83989.1"/>
    </source>
</evidence>
<evidence type="ECO:0000256" key="1">
    <source>
        <dbReference type="SAM" id="Coils"/>
    </source>
</evidence>
<dbReference type="EMBL" id="WHJG01000073">
    <property type="protein sequence ID" value="NHZ83989.1"/>
    <property type="molecule type" value="Genomic_DNA"/>
</dbReference>
<dbReference type="Proteomes" id="UP000621455">
    <property type="component" value="Unassembled WGS sequence"/>
</dbReference>
<comment type="caution">
    <text evidence="2">The sequence shown here is derived from an EMBL/GenBank/DDBJ whole genome shotgun (WGS) entry which is preliminary data.</text>
</comment>
<sequence>MRVKIKGEVTAERLAEALNIASEKYQVVRPGSKIYGANLYLSAFDADGQPFDLGDDRGEPVIITIEAKSGELVKPALTAEGEKRRQEAKAKQQAVRAEEEALADKEREKSLRERQDLVNRRTRARIQFESVTALTAHCLKTMPYHLVDELNKTVQTVWEELKPVERYGGQPKALPVFQIRPEGLVILSAAWKNPKKVINPVFRMQYGEPVPHWVHDAWVEVTKRIIVQLGELSKMVPDPAKA</sequence>
<organism evidence="2 3">
    <name type="scientific">Massilia frigida</name>
    <dbReference type="NCBI Taxonomy" id="2609281"/>
    <lineage>
        <taxon>Bacteria</taxon>
        <taxon>Pseudomonadati</taxon>
        <taxon>Pseudomonadota</taxon>
        <taxon>Betaproteobacteria</taxon>
        <taxon>Burkholderiales</taxon>
        <taxon>Oxalobacteraceae</taxon>
        <taxon>Telluria group</taxon>
        <taxon>Massilia</taxon>
    </lineage>
</organism>